<protein>
    <submittedName>
        <fullName evidence="1">Uncharacterized protein</fullName>
    </submittedName>
</protein>
<organism evidence="1 2">
    <name type="scientific">Rhizobium sullae</name>
    <name type="common">Rhizobium hedysari</name>
    <dbReference type="NCBI Taxonomy" id="50338"/>
    <lineage>
        <taxon>Bacteria</taxon>
        <taxon>Pseudomonadati</taxon>
        <taxon>Pseudomonadota</taxon>
        <taxon>Alphaproteobacteria</taxon>
        <taxon>Hyphomicrobiales</taxon>
        <taxon>Rhizobiaceae</taxon>
        <taxon>Rhizobium/Agrobacterium group</taxon>
        <taxon>Rhizobium</taxon>
    </lineage>
</organism>
<sequence>MRMLRDMPVYKKLIALGVVGLAAVGVFDALVNLPVVSGCTFYGECALGDASTPPTDLGIDPVAQ</sequence>
<dbReference type="EMBL" id="SMBH01000008">
    <property type="protein sequence ID" value="TCU14806.1"/>
    <property type="molecule type" value="Genomic_DNA"/>
</dbReference>
<dbReference type="Proteomes" id="UP000294576">
    <property type="component" value="Unassembled WGS sequence"/>
</dbReference>
<dbReference type="AlphaFoldDB" id="A0A4R3Q9Y0"/>
<comment type="caution">
    <text evidence="1">The sequence shown here is derived from an EMBL/GenBank/DDBJ whole genome shotgun (WGS) entry which is preliminary data.</text>
</comment>
<accession>A0A4R3Q9Y0</accession>
<gene>
    <name evidence="1" type="ORF">EV132_108176</name>
</gene>
<name>A0A4R3Q9Y0_RHISU</name>
<reference evidence="1 2" key="1">
    <citation type="submission" date="2019-03" db="EMBL/GenBank/DDBJ databases">
        <title>Genomic Encyclopedia of Type Strains, Phase IV (KMG-V): Genome sequencing to study the core and pangenomes of soil and plant-associated prokaryotes.</title>
        <authorList>
            <person name="Whitman W."/>
        </authorList>
    </citation>
    <scope>NUCLEOTIDE SEQUENCE [LARGE SCALE GENOMIC DNA]</scope>
    <source>
        <strain evidence="1 2">Hc14</strain>
    </source>
</reference>
<proteinExistence type="predicted"/>
<evidence type="ECO:0000313" key="2">
    <source>
        <dbReference type="Proteomes" id="UP000294576"/>
    </source>
</evidence>
<evidence type="ECO:0000313" key="1">
    <source>
        <dbReference type="EMBL" id="TCU14806.1"/>
    </source>
</evidence>